<comment type="similarity">
    <text evidence="2">Belongs to the aldo/keto reductase family.</text>
</comment>
<dbReference type="InterPro" id="IPR023210">
    <property type="entry name" value="NADP_OxRdtase_dom"/>
</dbReference>
<dbReference type="OrthoDB" id="48988at2759"/>
<dbReference type="InterPro" id="IPR050523">
    <property type="entry name" value="AKR_Detox_Biosynth"/>
</dbReference>
<dbReference type="Pfam" id="PF00248">
    <property type="entry name" value="Aldo_ket_red"/>
    <property type="match status" value="1"/>
</dbReference>
<keyword evidence="3" id="KW-0521">NADP</keyword>
<evidence type="ECO:0000313" key="7">
    <source>
        <dbReference type="EMBL" id="EFQ89948.1"/>
    </source>
</evidence>
<dbReference type="KEGG" id="pte:PTT_13609"/>
<dbReference type="Gene3D" id="3.20.20.100">
    <property type="entry name" value="NADP-dependent oxidoreductase domain"/>
    <property type="match status" value="1"/>
</dbReference>
<evidence type="ECO:0000256" key="3">
    <source>
        <dbReference type="ARBA" id="ARBA00022857"/>
    </source>
</evidence>
<dbReference type="GO" id="GO:0016491">
    <property type="term" value="F:oxidoreductase activity"/>
    <property type="evidence" value="ECO:0007669"/>
    <property type="project" value="UniProtKB-KW"/>
</dbReference>
<sequence length="370" mass="41747">MSKISAAKLATVPETLHRSIQATSAEFRQLGRSGLRVSNPILGGLQIGSSQWFPWVLDKEKALPLLKYAYDKGINTWDTANIYSNGQSEVLMGKAMRKYNIPRRKLTLMTKCYRVVCDQDNYEAGSGVAMHGDLADQSKDYANQWGLSRGAIFSAVEASLERLGTTYIDVLQIHRYDNTVSPEETMGALHDLVRSGKVRYLGASSMWTYQFATLQHVAEKHGFTKFVAMQNHYNLMYREEEREMNRYCRMTGVGLMPWAPLAGGQLARAPEQNGRTLRSIVNKNGAFYHNDGSDSEEIVRRVCEVARRRGWPMSHVALAWLNRRVTAPIIGFSSAERIDEALAARGKVLTEEEERHLEEAYRPQDILGHA</sequence>
<dbReference type="GO" id="GO:0005829">
    <property type="term" value="C:cytosol"/>
    <property type="evidence" value="ECO:0007669"/>
    <property type="project" value="UniProtKB-ARBA"/>
</dbReference>
<accession>E3RWF1</accession>
<dbReference type="SUPFAM" id="SSF51430">
    <property type="entry name" value="NAD(P)-linked oxidoreductase"/>
    <property type="match status" value="1"/>
</dbReference>
<evidence type="ECO:0000256" key="5">
    <source>
        <dbReference type="ARBA" id="ARBA00023026"/>
    </source>
</evidence>
<dbReference type="HOGENOM" id="CLU_023205_2_0_1"/>
<reference evidence="7 8" key="1">
    <citation type="journal article" date="2010" name="Genome Biol.">
        <title>A first genome assembly of the barley fungal pathogen Pyrenophora teres f. teres.</title>
        <authorList>
            <person name="Ellwood S.R."/>
            <person name="Liu Z."/>
            <person name="Syme R.A."/>
            <person name="Lai Z."/>
            <person name="Hane J.K."/>
            <person name="Keiper F."/>
            <person name="Moffat C.S."/>
            <person name="Oliver R.P."/>
            <person name="Friesen T.L."/>
        </authorList>
    </citation>
    <scope>NUCLEOTIDE SEQUENCE [LARGE SCALE GENOMIC DNA]</scope>
    <source>
        <strain evidence="7 8">0-1</strain>
    </source>
</reference>
<dbReference type="EMBL" id="GL535468">
    <property type="protein sequence ID" value="EFQ89948.1"/>
    <property type="molecule type" value="Genomic_DNA"/>
</dbReference>
<dbReference type="InterPro" id="IPR036812">
    <property type="entry name" value="NAD(P)_OxRdtase_dom_sf"/>
</dbReference>
<organism evidence="8">
    <name type="scientific">Pyrenophora teres f. teres (strain 0-1)</name>
    <name type="common">Barley net blotch fungus</name>
    <name type="synonym">Drechslera teres f. teres</name>
    <dbReference type="NCBI Taxonomy" id="861557"/>
    <lineage>
        <taxon>Eukaryota</taxon>
        <taxon>Fungi</taxon>
        <taxon>Dikarya</taxon>
        <taxon>Ascomycota</taxon>
        <taxon>Pezizomycotina</taxon>
        <taxon>Dothideomycetes</taxon>
        <taxon>Pleosporomycetidae</taxon>
        <taxon>Pleosporales</taxon>
        <taxon>Pleosporineae</taxon>
        <taxon>Pleosporaceae</taxon>
        <taxon>Pyrenophora</taxon>
    </lineage>
</organism>
<dbReference type="eggNOG" id="KOG1575">
    <property type="taxonomic scope" value="Eukaryota"/>
</dbReference>
<keyword evidence="5" id="KW-0843">Virulence</keyword>
<dbReference type="FunFam" id="3.20.20.100:FF:000004">
    <property type="entry name" value="Oxidoreductase, aldo/keto reductase"/>
    <property type="match status" value="1"/>
</dbReference>
<name>E3RWF1_PYRTT</name>
<keyword evidence="4" id="KW-0560">Oxidoreductase</keyword>
<evidence type="ECO:0000256" key="4">
    <source>
        <dbReference type="ARBA" id="ARBA00023002"/>
    </source>
</evidence>
<dbReference type="PANTHER" id="PTHR43364">
    <property type="entry name" value="NADH-SPECIFIC METHYLGLYOXAL REDUCTASE-RELATED"/>
    <property type="match status" value="1"/>
</dbReference>
<evidence type="ECO:0000313" key="8">
    <source>
        <dbReference type="Proteomes" id="UP000001067"/>
    </source>
</evidence>
<feature type="domain" description="NADP-dependent oxidoreductase" evidence="6">
    <location>
        <begin position="42"/>
        <end position="361"/>
    </location>
</feature>
<dbReference type="Proteomes" id="UP000001067">
    <property type="component" value="Unassembled WGS sequence"/>
</dbReference>
<dbReference type="AlphaFoldDB" id="E3RWF1"/>
<evidence type="ECO:0000259" key="6">
    <source>
        <dbReference type="Pfam" id="PF00248"/>
    </source>
</evidence>
<proteinExistence type="inferred from homology"/>
<gene>
    <name evidence="7" type="ORF">PTT_13609</name>
</gene>
<evidence type="ECO:0000256" key="2">
    <source>
        <dbReference type="ARBA" id="ARBA00007905"/>
    </source>
</evidence>
<protein>
    <recommendedName>
        <fullName evidence="6">NADP-dependent oxidoreductase domain-containing protein</fullName>
    </recommendedName>
</protein>
<dbReference type="PANTHER" id="PTHR43364:SF9">
    <property type="entry name" value="OXIDOREDUCTASE"/>
    <property type="match status" value="1"/>
</dbReference>
<comment type="pathway">
    <text evidence="1">Mycotoxin biosynthesis.</text>
</comment>
<dbReference type="CDD" id="cd19079">
    <property type="entry name" value="AKR_EcYajO-like"/>
    <property type="match status" value="1"/>
</dbReference>
<keyword evidence="8" id="KW-1185">Reference proteome</keyword>
<evidence type="ECO:0000256" key="1">
    <source>
        <dbReference type="ARBA" id="ARBA00004685"/>
    </source>
</evidence>